<dbReference type="EMBL" id="JAIOIV010000010">
    <property type="protein sequence ID" value="MBZ0154692.1"/>
    <property type="molecule type" value="Genomic_DNA"/>
</dbReference>
<dbReference type="InterPro" id="IPR012348">
    <property type="entry name" value="RNR-like"/>
</dbReference>
<dbReference type="AlphaFoldDB" id="A0A953J4V6"/>
<proteinExistence type="predicted"/>
<reference evidence="2" key="2">
    <citation type="submission" date="2021-08" db="EMBL/GenBank/DDBJ databases">
        <authorList>
            <person name="Dalcin Martins P."/>
        </authorList>
    </citation>
    <scope>NUCLEOTIDE SEQUENCE</scope>
    <source>
        <strain evidence="2">MAG_39</strain>
    </source>
</reference>
<dbReference type="GO" id="GO:0016491">
    <property type="term" value="F:oxidoreductase activity"/>
    <property type="evidence" value="ECO:0007669"/>
    <property type="project" value="InterPro"/>
</dbReference>
<dbReference type="Proteomes" id="UP000705867">
    <property type="component" value="Unassembled WGS sequence"/>
</dbReference>
<organism evidence="2 3">
    <name type="scientific">Candidatus Nitrobium versatile</name>
    <dbReference type="NCBI Taxonomy" id="2884831"/>
    <lineage>
        <taxon>Bacteria</taxon>
        <taxon>Pseudomonadati</taxon>
        <taxon>Nitrospirota</taxon>
        <taxon>Nitrospiria</taxon>
        <taxon>Nitrospirales</taxon>
        <taxon>Nitrospiraceae</taxon>
        <taxon>Candidatus Nitrobium</taxon>
    </lineage>
</organism>
<dbReference type="InterPro" id="IPR009078">
    <property type="entry name" value="Ferritin-like_SF"/>
</dbReference>
<evidence type="ECO:0000313" key="2">
    <source>
        <dbReference type="EMBL" id="MBZ0154692.1"/>
    </source>
</evidence>
<evidence type="ECO:0000259" key="1">
    <source>
        <dbReference type="SMART" id="SM00746"/>
    </source>
</evidence>
<dbReference type="Pfam" id="PF04945">
    <property type="entry name" value="YHS"/>
    <property type="match status" value="1"/>
</dbReference>
<evidence type="ECO:0000313" key="3">
    <source>
        <dbReference type="Proteomes" id="UP000705867"/>
    </source>
</evidence>
<gene>
    <name evidence="2" type="ORF">K8I29_00570</name>
</gene>
<dbReference type="SUPFAM" id="SSF47240">
    <property type="entry name" value="Ferritin-like"/>
    <property type="match status" value="1"/>
</dbReference>
<reference evidence="2" key="1">
    <citation type="journal article" date="2021" name="bioRxiv">
        <title>Unraveling nitrogen, sulfur and carbon metabolic pathways and microbial community transcriptional responses to substrate deprivation and toxicity stresses in a bioreactor mimicking anoxic brackish coastal sediment conditions.</title>
        <authorList>
            <person name="Martins P.D."/>
            <person name="Echeveste M.J."/>
            <person name="Arshad A."/>
            <person name="Kurth J."/>
            <person name="Ouboter H."/>
            <person name="Jetten M.S.M."/>
            <person name="Welte C.U."/>
        </authorList>
    </citation>
    <scope>NUCLEOTIDE SEQUENCE</scope>
    <source>
        <strain evidence="2">MAG_39</strain>
    </source>
</reference>
<accession>A0A953J4V6</accession>
<comment type="caution">
    <text evidence="2">The sequence shown here is derived from an EMBL/GenBank/DDBJ whole genome shotgun (WGS) entry which is preliminary data.</text>
</comment>
<dbReference type="SMART" id="SM00746">
    <property type="entry name" value="TRASH"/>
    <property type="match status" value="1"/>
</dbReference>
<name>A0A953J4V6_9BACT</name>
<dbReference type="InterPro" id="IPR007029">
    <property type="entry name" value="YHS_dom"/>
</dbReference>
<dbReference type="InterPro" id="IPR011017">
    <property type="entry name" value="TRASH_dom"/>
</dbReference>
<dbReference type="Gene3D" id="1.10.620.20">
    <property type="entry name" value="Ribonucleotide Reductase, subunit A"/>
    <property type="match status" value="1"/>
</dbReference>
<protein>
    <submittedName>
        <fullName evidence="2">YHS domain-containing protein</fullName>
    </submittedName>
</protein>
<sequence length="202" mass="21687">MAKDPVCGMEVNERDARYTSSYQGKEYHFCSEGCKEEFAGNPGNFVAASGVSGYGSAMRESVGQARQRVQEKEEQMKGKVQEQARSMMTEKKGTAAEGLGSVAEALHAVSQQLQGKNQAAVARYADSVAERVDRASRYLRESDTDQLIRDVKGLVRRQPGLFLGGALAAGFILARFLKSSSAIEATGRGRPMPAEAEGEAAG</sequence>
<feature type="domain" description="TRASH" evidence="1">
    <location>
        <begin position="4"/>
        <end position="42"/>
    </location>
</feature>